<evidence type="ECO:0000313" key="4">
    <source>
        <dbReference type="EMBL" id="KIX92256.1"/>
    </source>
</evidence>
<dbReference type="Gene3D" id="1.10.10.60">
    <property type="entry name" value="Homeodomain-like"/>
    <property type="match status" value="1"/>
</dbReference>
<proteinExistence type="predicted"/>
<keyword evidence="5" id="KW-1185">Reference proteome</keyword>
<keyword evidence="1" id="KW-0010">Activator</keyword>
<protein>
    <recommendedName>
        <fullName evidence="3">Ada DNA repair metal-binding domain-containing protein</fullName>
    </recommendedName>
</protein>
<dbReference type="STRING" id="1442371.A0A0D2I4S2"/>
<dbReference type="OrthoDB" id="2447880at2759"/>
<gene>
    <name evidence="4" type="ORF">Z520_12002</name>
</gene>
<sequence>MSGPAFSSTKARWSAVVSRNPDAVGEFVYAVKTTGIYCRPDCKARLARRANIIFYDSGPLAEEAGYRACKRCKPNLLVSQEEDPLLAKIRHAVDLVKTTASQGQKISLQQLSCQVRLSKWHLQRVFKRLQGLSPHEMSNAIINAIEGGTEESPQPGESRPERSVQGGTERHLLENDPRIESSRSAQGDAGVTQQDLPQYDNREVDDVLRDLFPELYTEGSEQEAESSGQT</sequence>
<name>A0A0D2I4S2_9EURO</name>
<dbReference type="InterPro" id="IPR035451">
    <property type="entry name" value="Ada-like_dom_sf"/>
</dbReference>
<feature type="compositionally biased region" description="Basic and acidic residues" evidence="2">
    <location>
        <begin position="158"/>
        <end position="181"/>
    </location>
</feature>
<evidence type="ECO:0000256" key="1">
    <source>
        <dbReference type="ARBA" id="ARBA00023159"/>
    </source>
</evidence>
<dbReference type="GO" id="GO:0006281">
    <property type="term" value="P:DNA repair"/>
    <property type="evidence" value="ECO:0007669"/>
    <property type="project" value="InterPro"/>
</dbReference>
<dbReference type="RefSeq" id="XP_016626379.1">
    <property type="nucleotide sequence ID" value="XM_016782489.1"/>
</dbReference>
<evidence type="ECO:0000313" key="5">
    <source>
        <dbReference type="Proteomes" id="UP000053411"/>
    </source>
</evidence>
<dbReference type="VEuPathDB" id="FungiDB:Z520_12002"/>
<evidence type="ECO:0000256" key="2">
    <source>
        <dbReference type="SAM" id="MobiDB-lite"/>
    </source>
</evidence>
<organism evidence="4 5">
    <name type="scientific">Fonsecaea multimorphosa CBS 102226</name>
    <dbReference type="NCBI Taxonomy" id="1442371"/>
    <lineage>
        <taxon>Eukaryota</taxon>
        <taxon>Fungi</taxon>
        <taxon>Dikarya</taxon>
        <taxon>Ascomycota</taxon>
        <taxon>Pezizomycotina</taxon>
        <taxon>Eurotiomycetes</taxon>
        <taxon>Chaetothyriomycetidae</taxon>
        <taxon>Chaetothyriales</taxon>
        <taxon>Herpotrichiellaceae</taxon>
        <taxon>Fonsecaea</taxon>
    </lineage>
</organism>
<evidence type="ECO:0000259" key="3">
    <source>
        <dbReference type="Pfam" id="PF02805"/>
    </source>
</evidence>
<dbReference type="GO" id="GO:0003677">
    <property type="term" value="F:DNA binding"/>
    <property type="evidence" value="ECO:0007669"/>
    <property type="project" value="InterPro"/>
</dbReference>
<dbReference type="EMBL" id="KN848107">
    <property type="protein sequence ID" value="KIX92256.1"/>
    <property type="molecule type" value="Genomic_DNA"/>
</dbReference>
<dbReference type="GeneID" id="27717748"/>
<feature type="compositionally biased region" description="Basic and acidic residues" evidence="2">
    <location>
        <begin position="200"/>
        <end position="212"/>
    </location>
</feature>
<dbReference type="Pfam" id="PF02805">
    <property type="entry name" value="Ada_Zn_binding"/>
    <property type="match status" value="1"/>
</dbReference>
<dbReference type="GO" id="GO:0008270">
    <property type="term" value="F:zinc ion binding"/>
    <property type="evidence" value="ECO:0007669"/>
    <property type="project" value="InterPro"/>
</dbReference>
<dbReference type="GO" id="GO:0006355">
    <property type="term" value="P:regulation of DNA-templated transcription"/>
    <property type="evidence" value="ECO:0007669"/>
    <property type="project" value="InterPro"/>
</dbReference>
<reference evidence="4 5" key="1">
    <citation type="submission" date="2015-01" db="EMBL/GenBank/DDBJ databases">
        <title>The Genome Sequence of Fonsecaea multimorphosa CBS 102226.</title>
        <authorList>
            <consortium name="The Broad Institute Genomics Platform"/>
            <person name="Cuomo C."/>
            <person name="de Hoog S."/>
            <person name="Gorbushina A."/>
            <person name="Stielow B."/>
            <person name="Teixiera M."/>
            <person name="Abouelleil A."/>
            <person name="Chapman S.B."/>
            <person name="Priest M."/>
            <person name="Young S.K."/>
            <person name="Wortman J."/>
            <person name="Nusbaum C."/>
            <person name="Birren B."/>
        </authorList>
    </citation>
    <scope>NUCLEOTIDE SEQUENCE [LARGE SCALE GENOMIC DNA]</scope>
    <source>
        <strain evidence="4 5">CBS 102226</strain>
    </source>
</reference>
<dbReference type="InterPro" id="IPR004026">
    <property type="entry name" value="Ada_DNA_repair_Zn-bd"/>
</dbReference>
<dbReference type="AlphaFoldDB" id="A0A0D2I4S2"/>
<dbReference type="SUPFAM" id="SSF57884">
    <property type="entry name" value="Ada DNA repair protein, N-terminal domain (N-Ada 10)"/>
    <property type="match status" value="1"/>
</dbReference>
<feature type="domain" description="Ada DNA repair metal-binding" evidence="3">
    <location>
        <begin position="11"/>
        <end position="74"/>
    </location>
</feature>
<dbReference type="GO" id="GO:0008168">
    <property type="term" value="F:methyltransferase activity"/>
    <property type="evidence" value="ECO:0007669"/>
    <property type="project" value="InterPro"/>
</dbReference>
<accession>A0A0D2I4S2</accession>
<dbReference type="Gene3D" id="3.40.10.10">
    <property type="entry name" value="DNA Methylphosphotriester Repair Domain"/>
    <property type="match status" value="1"/>
</dbReference>
<dbReference type="Proteomes" id="UP000053411">
    <property type="component" value="Unassembled WGS sequence"/>
</dbReference>
<feature type="region of interest" description="Disordered" evidence="2">
    <location>
        <begin position="147"/>
        <end position="230"/>
    </location>
</feature>